<feature type="region of interest" description="Disordered" evidence="1">
    <location>
        <begin position="1008"/>
        <end position="1036"/>
    </location>
</feature>
<feature type="compositionally biased region" description="Low complexity" evidence="1">
    <location>
        <begin position="211"/>
        <end position="260"/>
    </location>
</feature>
<name>A0A316VF40_9BASI</name>
<gene>
    <name evidence="2" type="ORF">FA14DRAFT_180724</name>
</gene>
<feature type="region of interest" description="Disordered" evidence="1">
    <location>
        <begin position="1"/>
        <end position="115"/>
    </location>
</feature>
<feature type="compositionally biased region" description="Polar residues" evidence="1">
    <location>
        <begin position="303"/>
        <end position="316"/>
    </location>
</feature>
<feature type="region of interest" description="Disordered" evidence="1">
    <location>
        <begin position="384"/>
        <end position="949"/>
    </location>
</feature>
<dbReference type="RefSeq" id="XP_025354397.1">
    <property type="nucleotide sequence ID" value="XM_025501030.1"/>
</dbReference>
<feature type="compositionally biased region" description="Polar residues" evidence="1">
    <location>
        <begin position="670"/>
        <end position="689"/>
    </location>
</feature>
<proteinExistence type="predicted"/>
<feature type="region of interest" description="Disordered" evidence="1">
    <location>
        <begin position="152"/>
        <end position="352"/>
    </location>
</feature>
<evidence type="ECO:0000256" key="1">
    <source>
        <dbReference type="SAM" id="MobiDB-lite"/>
    </source>
</evidence>
<feature type="compositionally biased region" description="Polar residues" evidence="1">
    <location>
        <begin position="178"/>
        <end position="206"/>
    </location>
</feature>
<feature type="compositionally biased region" description="Basic and acidic residues" evidence="1">
    <location>
        <begin position="497"/>
        <end position="518"/>
    </location>
</feature>
<feature type="compositionally biased region" description="Basic and acidic residues" evidence="1">
    <location>
        <begin position="936"/>
        <end position="949"/>
    </location>
</feature>
<accession>A0A316VF40</accession>
<feature type="compositionally biased region" description="Basic and acidic residues" evidence="1">
    <location>
        <begin position="704"/>
        <end position="733"/>
    </location>
</feature>
<feature type="compositionally biased region" description="Polar residues" evidence="1">
    <location>
        <begin position="814"/>
        <end position="829"/>
    </location>
</feature>
<dbReference type="STRING" id="1280837.A0A316VF40"/>
<reference evidence="2 3" key="1">
    <citation type="journal article" date="2018" name="Mol. Biol. Evol.">
        <title>Broad Genomic Sampling Reveals a Smut Pathogenic Ancestry of the Fungal Clade Ustilaginomycotina.</title>
        <authorList>
            <person name="Kijpornyongpan T."/>
            <person name="Mondo S.J."/>
            <person name="Barry K."/>
            <person name="Sandor L."/>
            <person name="Lee J."/>
            <person name="Lipzen A."/>
            <person name="Pangilinan J."/>
            <person name="LaButti K."/>
            <person name="Hainaut M."/>
            <person name="Henrissat B."/>
            <person name="Grigoriev I.V."/>
            <person name="Spatafora J.W."/>
            <person name="Aime M.C."/>
        </authorList>
    </citation>
    <scope>NUCLEOTIDE SEQUENCE [LARGE SCALE GENOMIC DNA]</scope>
    <source>
        <strain evidence="2 3">MCA 3882</strain>
    </source>
</reference>
<feature type="compositionally biased region" description="Polar residues" evidence="1">
    <location>
        <begin position="620"/>
        <end position="629"/>
    </location>
</feature>
<protein>
    <submittedName>
        <fullName evidence="2">Uncharacterized protein</fullName>
    </submittedName>
</protein>
<evidence type="ECO:0000313" key="2">
    <source>
        <dbReference type="EMBL" id="PWN34095.1"/>
    </source>
</evidence>
<dbReference type="Proteomes" id="UP000245771">
    <property type="component" value="Unassembled WGS sequence"/>
</dbReference>
<feature type="compositionally biased region" description="Basic and acidic residues" evidence="1">
    <location>
        <begin position="884"/>
        <end position="903"/>
    </location>
</feature>
<feature type="region of interest" description="Disordered" evidence="1">
    <location>
        <begin position="1152"/>
        <end position="1171"/>
    </location>
</feature>
<feature type="compositionally biased region" description="Basic and acidic residues" evidence="1">
    <location>
        <begin position="632"/>
        <end position="643"/>
    </location>
</feature>
<feature type="region of interest" description="Disordered" evidence="1">
    <location>
        <begin position="1393"/>
        <end position="1421"/>
    </location>
</feature>
<dbReference type="OrthoDB" id="2504896at2759"/>
<keyword evidence="3" id="KW-1185">Reference proteome</keyword>
<feature type="compositionally biased region" description="Low complexity" evidence="1">
    <location>
        <begin position="152"/>
        <end position="172"/>
    </location>
</feature>
<feature type="compositionally biased region" description="Basic and acidic residues" evidence="1">
    <location>
        <begin position="419"/>
        <end position="434"/>
    </location>
</feature>
<feature type="compositionally biased region" description="Low complexity" evidence="1">
    <location>
        <begin position="1399"/>
        <end position="1421"/>
    </location>
</feature>
<feature type="compositionally biased region" description="Basic and acidic residues" evidence="1">
    <location>
        <begin position="856"/>
        <end position="869"/>
    </location>
</feature>
<feature type="region of interest" description="Disordered" evidence="1">
    <location>
        <begin position="1647"/>
        <end position="1677"/>
    </location>
</feature>
<dbReference type="EMBL" id="KZ819604">
    <property type="protein sequence ID" value="PWN34095.1"/>
    <property type="molecule type" value="Genomic_DNA"/>
</dbReference>
<organism evidence="2 3">
    <name type="scientific">Meira miltonrushii</name>
    <dbReference type="NCBI Taxonomy" id="1280837"/>
    <lineage>
        <taxon>Eukaryota</taxon>
        <taxon>Fungi</taxon>
        <taxon>Dikarya</taxon>
        <taxon>Basidiomycota</taxon>
        <taxon>Ustilaginomycotina</taxon>
        <taxon>Exobasidiomycetes</taxon>
        <taxon>Exobasidiales</taxon>
        <taxon>Brachybasidiaceae</taxon>
        <taxon>Meira</taxon>
    </lineage>
</organism>
<sequence>MSSGPFENDQDGPSKERETLIENTNDIVGGRTDEGGIGQSVKDEQLSQPIEAESAPVKHTAVSLQEGESAILPQDATIPSSADLVRTASATSAGQDDGQSASNGAPSVPISSPGLASANAVKKFNSLSVAKQFLQKASPTLGNAAAAPIASTKAASGIQSGQSLSSSSRLSSMVPASRLTSAKLTTSSKPAGTGWAQVSSPASTPRTAAETPSGASAGSANAASTAPAQSTSGQESAASPATTPAAAPHSSVPASVNAPSPAAPSPRLVTALSARSTSPHVRNVDGSKGSPGLKNAAIAGSGRSASPSVNNATGSVSRAPWAAVKTDTKAPAKGIGRRSDFPTAAEAAQAKLEAEKKEKAAAAEAALKAEQALQNLEKFRGTGLGTHWDEMDDDDFGEGELQFGDGSSYRVPAQQVEKQITKEERFRDVGHDRSWPGQNAPSQPGQRSTPPVKPPQQPERTKPHKVETVAVRSGEGISLDAPSTIDRGPSFYGGGGHQKERRSSFLGRSREPREDHGHSSASHAAPPVAQVRAWGPLAQRQASLNPDAPKPAPAVPAAIQSPPTSSTGGKEAIPQDANVGDKVSHERSRKPAHTQPASIVSPPTRPITDGRALPPHLALNRQSQPSQQPLHRHSELGTVERPDWQTAVPRQIEEEAQPKEVIARPYGSFVASSRQSHPQAKSNTSSGRPESSRRKESFSTAESAEDRASALERARKRKEAEEAERTKERERALAKAAAIEAKMREAEEAEKEKKRAAEEERQRIQREAQKAEEAKREAELQTRNKAARDSNVPPRGPRNRTSFSGGDVPPHTALQVSTSSNVPGSSLLSPSDEAVSWRRAPKIPLQTAAPGMTEETNVRGDHRKQEVQPHKVLLRRPDGQLNEDSDRAKAAGKREQDNERVDKTVGTASRDGRRSERSRVEIIAPTDEGATKHMRAQQEREREARQNKDGIARVPVGVLKPATAMEVEMNRQKAQRVPVLPEPEQTRTEVPFDGAPVWNKFQVRVGKRTEKPKSRLSRDEFKAQQDRIAKAKDQSDRYAPKPVSILSWSPPIVDLSARTLSRDDQFFPKKYRKGVRIANVIMPRASISELAEENAKKREIDQANAVKASKPVDSQSFNAGIPGVASTASKPAVRVPAVSSIPSADVNPAIDSFDNRNAIPTGPRSQQRNRDVNGAVGFARSDIAREAATPSPVSFTVQSEVDAPINVPSVMLGNNNLVTKKSASTSTWGENSLTFAGLDSSGNGDGASSLIQNDSVDAENERNRIKDVWGSLPSDPANEQSKPTQNSLKDIVDDLPSAISMSVDELRADDMSSQNAEGAHPTHTRLYTPMVDGNRGTAAAGNNVARVGTNGGALNDVAVMTAASSPVNVASPSQSSHLFGGDDVGRRANLHHQIGRARSQSPSSMRYSSSTATTNSNSNHLLGMTSPSSNTTMTSAGVGHHQRNMFVQQERGGATAAFGPYAYPSKTGYSSGMLSTPSQQQQQQQYSAYGSGQGGFNAQSNYGTADYGLGYGNNAYGYNSRGYRGNPANPAASAMGGQNALQGYDSFGNTANEAAFNAFDSRGTYPNTSMLAGSGGEMSGNETSASNFGSIEGMEDGSSGMTTTASTAGWPLDSPAGSYMGSNYSTQPNAYFTGFNSGSPATGASGYGGFGQQPSQGMGSSYGRSASQRNGFISGTGTYRGSGGSMMANGYSNNGVGGQWGTRGARTYGTNPTDLTASTTNLYQAPQIYQTGGNKGFDNNRLPAGTSLQATAKPFQLGGNPTAGSGMTNRGRGAGGGASRYQQGYPRVASGGSEMEAEGVQQQYTNEYGDAYNNNNGQW</sequence>
<feature type="compositionally biased region" description="Polar residues" evidence="1">
    <location>
        <begin position="436"/>
        <end position="449"/>
    </location>
</feature>
<dbReference type="InParanoid" id="A0A316VF40"/>
<feature type="region of interest" description="Disordered" evidence="1">
    <location>
        <begin position="1239"/>
        <end position="1261"/>
    </location>
</feature>
<dbReference type="GeneID" id="37022811"/>
<feature type="compositionally biased region" description="Polar residues" evidence="1">
    <location>
        <begin position="1652"/>
        <end position="1673"/>
    </location>
</feature>
<feature type="region of interest" description="Disordered" evidence="1">
    <location>
        <begin position="1755"/>
        <end position="1781"/>
    </location>
</feature>
<evidence type="ECO:0000313" key="3">
    <source>
        <dbReference type="Proteomes" id="UP000245771"/>
    </source>
</evidence>
<feature type="compositionally biased region" description="Basic and acidic residues" evidence="1">
    <location>
        <begin position="651"/>
        <end position="662"/>
    </location>
</feature>
<feature type="compositionally biased region" description="Basic and acidic residues" evidence="1">
    <location>
        <begin position="910"/>
        <end position="920"/>
    </location>
</feature>
<feature type="compositionally biased region" description="Basic and acidic residues" evidence="1">
    <location>
        <begin position="741"/>
        <end position="788"/>
    </location>
</feature>
<feature type="compositionally biased region" description="Polar residues" evidence="1">
    <location>
        <begin position="88"/>
        <end position="105"/>
    </location>
</feature>